<keyword evidence="7" id="KW-0472">Membrane</keyword>
<evidence type="ECO:0000256" key="4">
    <source>
        <dbReference type="ARBA" id="ARBA00022729"/>
    </source>
</evidence>
<dbReference type="Proteomes" id="UP000192223">
    <property type="component" value="Unplaced"/>
</dbReference>
<feature type="domain" description="Ig-like" evidence="10">
    <location>
        <begin position="188"/>
        <end position="272"/>
    </location>
</feature>
<dbReference type="InterPro" id="IPR036179">
    <property type="entry name" value="Ig-like_dom_sf"/>
</dbReference>
<dbReference type="OrthoDB" id="6138780at2759"/>
<dbReference type="SUPFAM" id="SSF48726">
    <property type="entry name" value="Immunoglobulin"/>
    <property type="match status" value="2"/>
</dbReference>
<accession>A0A1W4WXM8</accession>
<keyword evidence="6" id="KW-1133">Transmembrane helix</keyword>
<dbReference type="AlphaFoldDB" id="A0A1W4WXM8"/>
<evidence type="ECO:0000256" key="3">
    <source>
        <dbReference type="ARBA" id="ARBA00022692"/>
    </source>
</evidence>
<keyword evidence="2" id="KW-0433">Leucine-rich repeat</keyword>
<dbReference type="InParanoid" id="A0A1W4WXM8"/>
<reference evidence="12" key="1">
    <citation type="submission" date="2025-08" db="UniProtKB">
        <authorList>
            <consortium name="RefSeq"/>
        </authorList>
    </citation>
    <scope>IDENTIFICATION</scope>
    <source>
        <tissue evidence="12">Entire body</tissue>
    </source>
</reference>
<dbReference type="GO" id="GO:0043005">
    <property type="term" value="C:neuron projection"/>
    <property type="evidence" value="ECO:0007669"/>
    <property type="project" value="TreeGrafter"/>
</dbReference>
<evidence type="ECO:0000256" key="1">
    <source>
        <dbReference type="ARBA" id="ARBA00004167"/>
    </source>
</evidence>
<protein>
    <submittedName>
        <fullName evidence="12">Neural/ectodermal development factor IMP-L2 isoform X1</fullName>
    </submittedName>
</protein>
<comment type="subcellular location">
    <subcellularLocation>
        <location evidence="1">Membrane</location>
        <topology evidence="1">Single-pass membrane protein</topology>
    </subcellularLocation>
</comment>
<evidence type="ECO:0000256" key="2">
    <source>
        <dbReference type="ARBA" id="ARBA00022614"/>
    </source>
</evidence>
<dbReference type="Gene3D" id="2.60.40.10">
    <property type="entry name" value="Immunoglobulins"/>
    <property type="match status" value="2"/>
</dbReference>
<dbReference type="InterPro" id="IPR007110">
    <property type="entry name" value="Ig-like_dom"/>
</dbReference>
<evidence type="ECO:0000313" key="12">
    <source>
        <dbReference type="RefSeq" id="XP_018324815.1"/>
    </source>
</evidence>
<dbReference type="GeneID" id="108736754"/>
<dbReference type="PROSITE" id="PS50835">
    <property type="entry name" value="IG_LIKE"/>
    <property type="match status" value="2"/>
</dbReference>
<evidence type="ECO:0000256" key="6">
    <source>
        <dbReference type="ARBA" id="ARBA00022989"/>
    </source>
</evidence>
<dbReference type="SMART" id="SM00408">
    <property type="entry name" value="IGc2"/>
    <property type="match status" value="2"/>
</dbReference>
<evidence type="ECO:0000256" key="9">
    <source>
        <dbReference type="ARBA" id="ARBA00023319"/>
    </source>
</evidence>
<dbReference type="CTD" id="38513"/>
<dbReference type="InterPro" id="IPR003598">
    <property type="entry name" value="Ig_sub2"/>
</dbReference>
<proteinExistence type="predicted"/>
<evidence type="ECO:0000313" key="11">
    <source>
        <dbReference type="Proteomes" id="UP000192223"/>
    </source>
</evidence>
<evidence type="ECO:0000259" key="10">
    <source>
        <dbReference type="PROSITE" id="PS50835"/>
    </source>
</evidence>
<dbReference type="FunCoup" id="A0A1W4WXM8">
    <property type="interactions" value="40"/>
</dbReference>
<evidence type="ECO:0000256" key="7">
    <source>
        <dbReference type="ARBA" id="ARBA00023136"/>
    </source>
</evidence>
<keyword evidence="3" id="KW-0812">Transmembrane</keyword>
<dbReference type="Pfam" id="PF07679">
    <property type="entry name" value="I-set"/>
    <property type="match status" value="2"/>
</dbReference>
<gene>
    <name evidence="12" type="primary">LOC108736754</name>
</gene>
<keyword evidence="4" id="KW-0732">Signal</keyword>
<dbReference type="SMART" id="SM00409">
    <property type="entry name" value="IG"/>
    <property type="match status" value="2"/>
</dbReference>
<evidence type="ECO:0000256" key="5">
    <source>
        <dbReference type="ARBA" id="ARBA00022737"/>
    </source>
</evidence>
<dbReference type="PANTHER" id="PTHR12231">
    <property type="entry name" value="CTX-RELATED TYPE I TRANSMEMBRANE PROTEIN"/>
    <property type="match status" value="1"/>
</dbReference>
<name>A0A1W4WXM8_AGRPL</name>
<dbReference type="PANTHER" id="PTHR12231:SF253">
    <property type="entry name" value="DPR-INTERACTING PROTEIN ETA, ISOFORM B-RELATED"/>
    <property type="match status" value="1"/>
</dbReference>
<dbReference type="InterPro" id="IPR003599">
    <property type="entry name" value="Ig_sub"/>
</dbReference>
<sequence>MRNHQFKTNLVYYAFLLATCIALFDVAICRRLSEDIGNSENEIGDETSNEVGVAVPLPRTNSFVKIIKAPYGILNKKGGERIELECEAIGSPPPLMQWLMGNKVLTENEAFETNLINSISSQGRALTKTRLIINKALSVHEGVFTCVAEAGEKVASATITLRIVKTPDQHKNFSRLLTESILGQRTQPRIVYFYTTLLDFMGNDIALPCKVNGSPQPEVFWTDANKNVISRDTKSRVSVLPDGELRIRSLRWEDMGPYTCVAQNSEGDDSITTFLYPMALGK</sequence>
<dbReference type="InterPro" id="IPR013098">
    <property type="entry name" value="Ig_I-set"/>
</dbReference>
<keyword evidence="8" id="KW-1015">Disulfide bond</keyword>
<dbReference type="FunFam" id="2.60.40.10:FF:000076">
    <property type="entry name" value="Leucine-rich repeat and Ig domain-containing 4"/>
    <property type="match status" value="1"/>
</dbReference>
<organism evidence="11 12">
    <name type="scientific">Agrilus planipennis</name>
    <name type="common">Emerald ash borer</name>
    <name type="synonym">Agrilus marcopoli</name>
    <dbReference type="NCBI Taxonomy" id="224129"/>
    <lineage>
        <taxon>Eukaryota</taxon>
        <taxon>Metazoa</taxon>
        <taxon>Ecdysozoa</taxon>
        <taxon>Arthropoda</taxon>
        <taxon>Hexapoda</taxon>
        <taxon>Insecta</taxon>
        <taxon>Pterygota</taxon>
        <taxon>Neoptera</taxon>
        <taxon>Endopterygota</taxon>
        <taxon>Coleoptera</taxon>
        <taxon>Polyphaga</taxon>
        <taxon>Elateriformia</taxon>
        <taxon>Buprestoidea</taxon>
        <taxon>Buprestidae</taxon>
        <taxon>Agrilinae</taxon>
        <taxon>Agrilus</taxon>
    </lineage>
</organism>
<feature type="domain" description="Ig-like" evidence="10">
    <location>
        <begin position="58"/>
        <end position="160"/>
    </location>
</feature>
<dbReference type="InterPro" id="IPR013783">
    <property type="entry name" value="Ig-like_fold"/>
</dbReference>
<keyword evidence="9" id="KW-0393">Immunoglobulin domain</keyword>
<dbReference type="InterPro" id="IPR051170">
    <property type="entry name" value="Neural/epithelial_adhesion"/>
</dbReference>
<dbReference type="KEGG" id="apln:108736754"/>
<keyword evidence="11" id="KW-1185">Reference proteome</keyword>
<dbReference type="GO" id="GO:0016020">
    <property type="term" value="C:membrane"/>
    <property type="evidence" value="ECO:0007669"/>
    <property type="project" value="UniProtKB-SubCell"/>
</dbReference>
<dbReference type="RefSeq" id="XP_018324815.1">
    <property type="nucleotide sequence ID" value="XM_018469313.2"/>
</dbReference>
<keyword evidence="5" id="KW-0677">Repeat</keyword>
<dbReference type="STRING" id="224129.A0A1W4WXM8"/>
<evidence type="ECO:0000256" key="8">
    <source>
        <dbReference type="ARBA" id="ARBA00023157"/>
    </source>
</evidence>